<organism evidence="3 4">
    <name type="scientific">Undibacterium parvum</name>
    <dbReference type="NCBI Taxonomy" id="401471"/>
    <lineage>
        <taxon>Bacteria</taxon>
        <taxon>Pseudomonadati</taxon>
        <taxon>Pseudomonadota</taxon>
        <taxon>Betaproteobacteria</taxon>
        <taxon>Burkholderiales</taxon>
        <taxon>Oxalobacteraceae</taxon>
        <taxon>Undibacterium</taxon>
    </lineage>
</organism>
<dbReference type="GO" id="GO:0043164">
    <property type="term" value="P:Gram-negative-bacterium-type cell wall biogenesis"/>
    <property type="evidence" value="ECO:0007669"/>
    <property type="project" value="TreeGrafter"/>
</dbReference>
<dbReference type="PANTHER" id="PTHR30336:SF4">
    <property type="entry name" value="ENVELOPE BIOGENESIS FACTOR ELYC"/>
    <property type="match status" value="1"/>
</dbReference>
<dbReference type="AlphaFoldDB" id="A0A3S9HLN9"/>
<keyword evidence="1" id="KW-0812">Transmembrane</keyword>
<dbReference type="EMBL" id="CP034464">
    <property type="protein sequence ID" value="AZP13027.1"/>
    <property type="molecule type" value="Genomic_DNA"/>
</dbReference>
<feature type="transmembrane region" description="Helical" evidence="1">
    <location>
        <begin position="41"/>
        <end position="62"/>
    </location>
</feature>
<keyword evidence="4" id="KW-1185">Reference proteome</keyword>
<dbReference type="KEGG" id="upv:EJN92_14070"/>
<dbReference type="GO" id="GO:0005886">
    <property type="term" value="C:plasma membrane"/>
    <property type="evidence" value="ECO:0007669"/>
    <property type="project" value="TreeGrafter"/>
</dbReference>
<evidence type="ECO:0000313" key="3">
    <source>
        <dbReference type="EMBL" id="AZP13027.1"/>
    </source>
</evidence>
<feature type="transmembrane region" description="Helical" evidence="1">
    <location>
        <begin position="6"/>
        <end position="29"/>
    </location>
</feature>
<dbReference type="OrthoDB" id="9809813at2"/>
<dbReference type="InterPro" id="IPR051599">
    <property type="entry name" value="Cell_Envelope_Assoc"/>
</dbReference>
<gene>
    <name evidence="3" type="ORF">EJN92_14070</name>
</gene>
<feature type="domain" description="DUF218" evidence="2">
    <location>
        <begin position="81"/>
        <end position="246"/>
    </location>
</feature>
<name>A0A3S9HLN9_9BURK</name>
<dbReference type="Pfam" id="PF02698">
    <property type="entry name" value="DUF218"/>
    <property type="match status" value="1"/>
</dbReference>
<dbReference type="InterPro" id="IPR014729">
    <property type="entry name" value="Rossmann-like_a/b/a_fold"/>
</dbReference>
<dbReference type="GO" id="GO:0000270">
    <property type="term" value="P:peptidoglycan metabolic process"/>
    <property type="evidence" value="ECO:0007669"/>
    <property type="project" value="TreeGrafter"/>
</dbReference>
<keyword evidence="1" id="KW-0472">Membrane</keyword>
<evidence type="ECO:0000259" key="2">
    <source>
        <dbReference type="Pfam" id="PF02698"/>
    </source>
</evidence>
<proteinExistence type="predicted"/>
<dbReference type="InterPro" id="IPR003848">
    <property type="entry name" value="DUF218"/>
</dbReference>
<keyword evidence="1" id="KW-1133">Transmembrane helix</keyword>
<protein>
    <submittedName>
        <fullName evidence="3">YdcF family protein</fullName>
    </submittedName>
</protein>
<dbReference type="RefSeq" id="WP_126128403.1">
    <property type="nucleotide sequence ID" value="NZ_CP034464.1"/>
</dbReference>
<accession>A0A3S9HLN9</accession>
<evidence type="ECO:0000313" key="4">
    <source>
        <dbReference type="Proteomes" id="UP000275663"/>
    </source>
</evidence>
<dbReference type="CDD" id="cd06259">
    <property type="entry name" value="YdcF-like"/>
    <property type="match status" value="1"/>
</dbReference>
<dbReference type="Gene3D" id="3.40.50.620">
    <property type="entry name" value="HUPs"/>
    <property type="match status" value="1"/>
</dbReference>
<dbReference type="PANTHER" id="PTHR30336">
    <property type="entry name" value="INNER MEMBRANE PROTEIN, PROBABLE PERMEASE"/>
    <property type="match status" value="1"/>
</dbReference>
<sequence length="261" mass="28642">MGSGTLIAVFRSLITPPLSLLLLFAIAYAVRNTRPRLAKTLSLSLVSIFLLISTNAGAWLLVYPLEHLERALPDTKNTGAQAIVILSAGSLEHSPEYGGQAIPDYIGLGRIRYAAKLYRDTALPILVSGGFGSKSPAKDSLASAMASALQYEFAIPVLWQEDQARNTYENAQFSARILQQAGITRVLLVTDAMHMRRAKFAFDQTGLVAIPAPTLFFSSSDFGLLSFIPGVEGLRRSNYAMHEWLGLIQYWLFHTKSRPQP</sequence>
<dbReference type="Proteomes" id="UP000275663">
    <property type="component" value="Chromosome"/>
</dbReference>
<evidence type="ECO:0000256" key="1">
    <source>
        <dbReference type="SAM" id="Phobius"/>
    </source>
</evidence>
<reference evidence="3 4" key="1">
    <citation type="journal article" date="2011" name="Int. J. Syst. Evol. Microbiol.">
        <title>Description of Undibacterium oligocarboniphilum sp. nov., isolated from purified water, and Undibacterium pigrum strain CCUG 49012 as the type strain of Undibacterium parvum sp. nov., and emended descriptions of the genus Undibacterium and the species Undibacterium pigrum.</title>
        <authorList>
            <person name="Eder W."/>
            <person name="Wanner G."/>
            <person name="Ludwig W."/>
            <person name="Busse H.J."/>
            <person name="Ziemke-Kageler F."/>
            <person name="Lang E."/>
        </authorList>
    </citation>
    <scope>NUCLEOTIDE SEQUENCE [LARGE SCALE GENOMIC DNA]</scope>
    <source>
        <strain evidence="3 4">DSM 23061</strain>
    </source>
</reference>